<dbReference type="InterPro" id="IPR002347">
    <property type="entry name" value="SDR_fam"/>
</dbReference>
<evidence type="ECO:0000256" key="3">
    <source>
        <dbReference type="ARBA" id="ARBA00023002"/>
    </source>
</evidence>
<evidence type="ECO:0000256" key="2">
    <source>
        <dbReference type="ARBA" id="ARBA00022857"/>
    </source>
</evidence>
<dbReference type="FunFam" id="3.40.50.720:FF:000084">
    <property type="entry name" value="Short-chain dehydrogenase reductase"/>
    <property type="match status" value="1"/>
</dbReference>
<gene>
    <name evidence="5" type="ORF">FY036_17665</name>
</gene>
<protein>
    <submittedName>
        <fullName evidence="5">SDR family oxidoreductase</fullName>
    </submittedName>
</protein>
<dbReference type="InterPro" id="IPR020904">
    <property type="entry name" value="Sc_DH/Rdtase_CS"/>
</dbReference>
<dbReference type="PROSITE" id="PS00061">
    <property type="entry name" value="ADH_SHORT"/>
    <property type="match status" value="1"/>
</dbReference>
<dbReference type="PANTHER" id="PTHR43618:SF8">
    <property type="entry name" value="7ALPHA-HYDROXYSTEROID DEHYDROGENASE"/>
    <property type="match status" value="1"/>
</dbReference>
<dbReference type="Gene3D" id="3.40.50.720">
    <property type="entry name" value="NAD(P)-binding Rossmann-like Domain"/>
    <property type="match status" value="1"/>
</dbReference>
<reference evidence="5 6" key="2">
    <citation type="submission" date="2019-09" db="EMBL/GenBank/DDBJ databases">
        <title>Mesorhizobium sp. MaA-C15 isolated from Microcystis aeruginosa.</title>
        <authorList>
            <person name="Jeong S.E."/>
            <person name="Jin H.M."/>
            <person name="Jeon C.O."/>
        </authorList>
    </citation>
    <scope>NUCLEOTIDE SEQUENCE [LARGE SCALE GENOMIC DNA]</scope>
    <source>
        <strain evidence="5 6">MaA-C15</strain>
    </source>
</reference>
<accession>A0A5D4GNY4</accession>
<evidence type="ECO:0000256" key="1">
    <source>
        <dbReference type="ARBA" id="ARBA00006484"/>
    </source>
</evidence>
<dbReference type="GO" id="GO:0016491">
    <property type="term" value="F:oxidoreductase activity"/>
    <property type="evidence" value="ECO:0007669"/>
    <property type="project" value="UniProtKB-KW"/>
</dbReference>
<dbReference type="PRINTS" id="PR00080">
    <property type="entry name" value="SDRFAMILY"/>
</dbReference>
<feature type="domain" description="Ketoreductase" evidence="4">
    <location>
        <begin position="12"/>
        <end position="195"/>
    </location>
</feature>
<keyword evidence="2" id="KW-0521">NADP</keyword>
<keyword evidence="6" id="KW-1185">Reference proteome</keyword>
<comment type="similarity">
    <text evidence="1">Belongs to the short-chain dehydrogenases/reductases (SDR) family.</text>
</comment>
<dbReference type="EMBL" id="VSZS01000066">
    <property type="protein sequence ID" value="TYR30541.1"/>
    <property type="molecule type" value="Genomic_DNA"/>
</dbReference>
<dbReference type="AlphaFoldDB" id="A0A5D4GNY4"/>
<name>A0A5D4GNY4_9HYPH</name>
<organism evidence="5 6">
    <name type="scientific">Neoaquamicrobium microcysteis</name>
    <dbReference type="NCBI Taxonomy" id="2682781"/>
    <lineage>
        <taxon>Bacteria</taxon>
        <taxon>Pseudomonadati</taxon>
        <taxon>Pseudomonadota</taxon>
        <taxon>Alphaproteobacteria</taxon>
        <taxon>Hyphomicrobiales</taxon>
        <taxon>Phyllobacteriaceae</taxon>
        <taxon>Neoaquamicrobium</taxon>
    </lineage>
</organism>
<evidence type="ECO:0000259" key="4">
    <source>
        <dbReference type="SMART" id="SM00822"/>
    </source>
</evidence>
<dbReference type="OrthoDB" id="9796652at2"/>
<dbReference type="PRINTS" id="PR00081">
    <property type="entry name" value="GDHRDH"/>
</dbReference>
<evidence type="ECO:0000313" key="6">
    <source>
        <dbReference type="Proteomes" id="UP000323258"/>
    </source>
</evidence>
<dbReference type="Pfam" id="PF13561">
    <property type="entry name" value="adh_short_C2"/>
    <property type="match status" value="1"/>
</dbReference>
<sequence length="273" mass="28382">MDADALFSSRGRTALITGGATGLGRHAAEALVRSGARVILASRKLAACEQTAAELSAFGSCEAMEGDISNEDGVRRLTNSIEQRCERLDILINNAGTTWGARLEAFPWGGWSKVLATNLTGLFSLTRDLVPMLEASAGPHGPSRVINIGSSAGMIPCGGDAYSYAASKAGVHHLTRILANELGPRGITVNAIAPGPFETKMTSFALEKDAGREHAASVLPLRRIGRAQDIAATVLFLCGHGGGYVTGAIIPVDGGLSVHAPPHLLAEDDPAQH</sequence>
<comment type="caution">
    <text evidence="5">The sequence shown here is derived from an EMBL/GenBank/DDBJ whole genome shotgun (WGS) entry which is preliminary data.</text>
</comment>
<dbReference type="InterPro" id="IPR057326">
    <property type="entry name" value="KR_dom"/>
</dbReference>
<dbReference type="InterPro" id="IPR052178">
    <property type="entry name" value="Sec_Metab_Biosynth_SDR"/>
</dbReference>
<dbReference type="RefSeq" id="WP_148916078.1">
    <property type="nucleotide sequence ID" value="NZ_VSZS01000066.1"/>
</dbReference>
<keyword evidence="3" id="KW-0560">Oxidoreductase</keyword>
<reference evidence="5 6" key="1">
    <citation type="submission" date="2019-08" db="EMBL/GenBank/DDBJ databases">
        <authorList>
            <person name="Seo Y.L."/>
        </authorList>
    </citation>
    <scope>NUCLEOTIDE SEQUENCE [LARGE SCALE GENOMIC DNA]</scope>
    <source>
        <strain evidence="5 6">MaA-C15</strain>
    </source>
</reference>
<dbReference type="SMART" id="SM00822">
    <property type="entry name" value="PKS_KR"/>
    <property type="match status" value="1"/>
</dbReference>
<evidence type="ECO:0000313" key="5">
    <source>
        <dbReference type="EMBL" id="TYR30541.1"/>
    </source>
</evidence>
<proteinExistence type="inferred from homology"/>
<dbReference type="PANTHER" id="PTHR43618">
    <property type="entry name" value="7-ALPHA-HYDROXYSTEROID DEHYDROGENASE"/>
    <property type="match status" value="1"/>
</dbReference>
<dbReference type="InterPro" id="IPR036291">
    <property type="entry name" value="NAD(P)-bd_dom_sf"/>
</dbReference>
<dbReference type="SUPFAM" id="SSF51735">
    <property type="entry name" value="NAD(P)-binding Rossmann-fold domains"/>
    <property type="match status" value="1"/>
</dbReference>
<dbReference type="Proteomes" id="UP000323258">
    <property type="component" value="Unassembled WGS sequence"/>
</dbReference>